<dbReference type="OrthoDB" id="2971021at2"/>
<proteinExistence type="predicted"/>
<keyword evidence="3" id="KW-1185">Reference proteome</keyword>
<accession>A0A4Q0VW65</accession>
<organism evidence="2 3">
    <name type="scientific">Anaerobacillus alkaliphilus</name>
    <dbReference type="NCBI Taxonomy" id="1548597"/>
    <lineage>
        <taxon>Bacteria</taxon>
        <taxon>Bacillati</taxon>
        <taxon>Bacillota</taxon>
        <taxon>Bacilli</taxon>
        <taxon>Bacillales</taxon>
        <taxon>Bacillaceae</taxon>
        <taxon>Anaerobacillus</taxon>
    </lineage>
</organism>
<evidence type="ECO:0000313" key="2">
    <source>
        <dbReference type="EMBL" id="RXJ03864.1"/>
    </source>
</evidence>
<dbReference type="RefSeq" id="WP_129076206.1">
    <property type="nucleotide sequence ID" value="NZ_QOUX01000001.1"/>
</dbReference>
<name>A0A4Q0VW65_9BACI</name>
<evidence type="ECO:0000256" key="1">
    <source>
        <dbReference type="SAM" id="Phobius"/>
    </source>
</evidence>
<keyword evidence="1" id="KW-1133">Transmembrane helix</keyword>
<feature type="transmembrane region" description="Helical" evidence="1">
    <location>
        <begin position="6"/>
        <end position="27"/>
    </location>
</feature>
<keyword evidence="1" id="KW-0472">Membrane</keyword>
<dbReference type="Proteomes" id="UP000290649">
    <property type="component" value="Unassembled WGS sequence"/>
</dbReference>
<dbReference type="EMBL" id="QOUX01000001">
    <property type="protein sequence ID" value="RXJ03864.1"/>
    <property type="molecule type" value="Genomic_DNA"/>
</dbReference>
<keyword evidence="1" id="KW-0812">Transmembrane</keyword>
<dbReference type="AlphaFoldDB" id="A0A4Q0VW65"/>
<gene>
    <name evidence="2" type="ORF">DS745_00280</name>
</gene>
<comment type="caution">
    <text evidence="2">The sequence shown here is derived from an EMBL/GenBank/DDBJ whole genome shotgun (WGS) entry which is preliminary data.</text>
</comment>
<reference evidence="2 3" key="1">
    <citation type="journal article" date="2019" name="Int. J. Syst. Evol. Microbiol.">
        <title>Anaerobacillus alkaliphilus sp. nov., a novel alkaliphilic and moderately halophilic bacterium.</title>
        <authorList>
            <person name="Borsodi A.K."/>
            <person name="Aszalos J.M."/>
            <person name="Bihari P."/>
            <person name="Nagy I."/>
            <person name="Schumann P."/>
            <person name="Sproer C."/>
            <person name="Kovacs A.L."/>
            <person name="Boka K."/>
            <person name="Dobosy P."/>
            <person name="Ovari M."/>
            <person name="Szili-Kovacs T."/>
            <person name="Toth E."/>
        </authorList>
    </citation>
    <scope>NUCLEOTIDE SEQUENCE [LARGE SCALE GENOMIC DNA]</scope>
    <source>
        <strain evidence="2 3">B16-10</strain>
    </source>
</reference>
<evidence type="ECO:0000313" key="3">
    <source>
        <dbReference type="Proteomes" id="UP000290649"/>
    </source>
</evidence>
<sequence length="173" mass="19890">MNLFETAITIALFLIFIITFFQFLLSIKLFKSLNIQKNNPTEVSPSSGKKLEQQLKEELTLTVLLKMFTVRNAVHKQIGNVHAKAIELAPHDVGISEVLLEKHFSLEEQTMIRSFWELFSQYKASYWITKNEKVKTVFTGDIEKRSGDVGRMILASENLVKKLDLLLIEMQNS</sequence>
<protein>
    <submittedName>
        <fullName evidence="2">Uncharacterized protein</fullName>
    </submittedName>
</protein>